<evidence type="ECO:0000256" key="5">
    <source>
        <dbReference type="ARBA" id="ARBA00022833"/>
    </source>
</evidence>
<dbReference type="InterPro" id="IPR008984">
    <property type="entry name" value="SMAD_FHA_dom_sf"/>
</dbReference>
<keyword evidence="5" id="KW-0862">Zinc</keyword>
<evidence type="ECO:0000256" key="6">
    <source>
        <dbReference type="PROSITE-ProRule" id="PRU00047"/>
    </source>
</evidence>
<evidence type="ECO:0000313" key="12">
    <source>
        <dbReference type="EMBL" id="KAL0831270.1"/>
    </source>
</evidence>
<dbReference type="SMART" id="SM00240">
    <property type="entry name" value="FHA"/>
    <property type="match status" value="1"/>
</dbReference>
<comment type="similarity">
    <text evidence="1">Belongs to the CHFR family.</text>
</comment>
<dbReference type="EMBL" id="JBEDNZ010000012">
    <property type="protein sequence ID" value="KAL0831270.1"/>
    <property type="molecule type" value="Genomic_DNA"/>
</dbReference>
<feature type="compositionally biased region" description="Acidic residues" evidence="8">
    <location>
        <begin position="591"/>
        <end position="611"/>
    </location>
</feature>
<dbReference type="InterPro" id="IPR013083">
    <property type="entry name" value="Znf_RING/FYVE/PHD"/>
</dbReference>
<dbReference type="Gene3D" id="3.30.40.10">
    <property type="entry name" value="Zinc/RING finger domain, C3HC4 (zinc finger)"/>
    <property type="match status" value="1"/>
</dbReference>
<accession>A0ABD0SZY6</accession>
<dbReference type="PROSITE" id="PS50158">
    <property type="entry name" value="ZF_CCHC"/>
    <property type="match status" value="1"/>
</dbReference>
<feature type="domain" description="FHA" evidence="9">
    <location>
        <begin position="31"/>
        <end position="79"/>
    </location>
</feature>
<dbReference type="InterPro" id="IPR039577">
    <property type="entry name" value="Rad18"/>
</dbReference>
<feature type="coiled-coil region" evidence="7">
    <location>
        <begin position="148"/>
        <end position="460"/>
    </location>
</feature>
<reference evidence="12 13" key="1">
    <citation type="submission" date="2024-06" db="EMBL/GenBank/DDBJ databases">
        <title>A chromosome-level genome assembly of beet webworm, Loxostege sticticalis.</title>
        <authorList>
            <person name="Zhang Y."/>
        </authorList>
    </citation>
    <scope>NUCLEOTIDE SEQUENCE [LARGE SCALE GENOMIC DNA]</scope>
    <source>
        <strain evidence="12">AQ028</strain>
        <tissue evidence="12">Male pupae</tissue>
    </source>
</reference>
<evidence type="ECO:0000256" key="4">
    <source>
        <dbReference type="ARBA" id="ARBA00022771"/>
    </source>
</evidence>
<dbReference type="AlphaFoldDB" id="A0ABD0SZY6"/>
<evidence type="ECO:0000256" key="3">
    <source>
        <dbReference type="ARBA" id="ARBA00022723"/>
    </source>
</evidence>
<dbReference type="PROSITE" id="PS50089">
    <property type="entry name" value="ZF_RING_2"/>
    <property type="match status" value="1"/>
</dbReference>
<dbReference type="Pfam" id="PF00498">
    <property type="entry name" value="FHA"/>
    <property type="match status" value="1"/>
</dbReference>
<dbReference type="Proteomes" id="UP001549921">
    <property type="component" value="Unassembled WGS sequence"/>
</dbReference>
<keyword evidence="7" id="KW-0175">Coiled coil</keyword>
<feature type="compositionally biased region" description="Acidic residues" evidence="8">
    <location>
        <begin position="628"/>
        <end position="642"/>
    </location>
</feature>
<evidence type="ECO:0000256" key="7">
    <source>
        <dbReference type="SAM" id="Coils"/>
    </source>
</evidence>
<evidence type="ECO:0000256" key="1">
    <source>
        <dbReference type="ARBA" id="ARBA00005797"/>
    </source>
</evidence>
<dbReference type="InterPro" id="IPR000253">
    <property type="entry name" value="FHA_dom"/>
</dbReference>
<keyword evidence="4 6" id="KW-0863">Zinc-finger</keyword>
<dbReference type="PROSITE" id="PS50006">
    <property type="entry name" value="FHA_DOMAIN"/>
    <property type="match status" value="1"/>
</dbReference>
<dbReference type="SUPFAM" id="SSF57850">
    <property type="entry name" value="RING/U-box"/>
    <property type="match status" value="1"/>
</dbReference>
<dbReference type="SMART" id="SM00184">
    <property type="entry name" value="RING"/>
    <property type="match status" value="1"/>
</dbReference>
<sequence>MEDNTPVLICKKPLKPEFQHLKEIALTCDNFTLGRGLNNSAIVAFISISRNHCTFKKVENDWIVEDNSSFGIIVNGNQLGKGKQKKLNHEDTIVLEPSEEFVYQFINQSEIFEIPRKRIKLEKPDCEDIINDVKLTFEQSQSYEIKHIEKKIQNAKSMQETSRILKEQLQLDMDRKMKQLENDCALRIENLQGEKNHVEEQKAILLAERDAQLAFVKEEMEGKITELKNQIQKHNETESELLKENNNLKEKLLKEREEFLAELNRESSSKQEMLDKLKAKMKEQEEVRLKEKEALEQMLKNEVEQIRLAKEKELKELEELKQQREKELEQELTDIRKDLELKVQTAEQNRLKAEQLLNEQMEERKKLTDEEKVKREQLMQEREEIQKKLTEAECSAVKSIEELKARVQERETELAALAADRIQKQAEQSSEVINSLQEQLEKVKSQLESVESEKKNLLESLGAADPGGSSTKQSTLAEVGELMENELQCSICAELFVAATTLNCSHTFCKYCITMWKKKKKDCPICRTAITSECKSLVLDSFIEKMVQSLTEEMKIKRQEMLKAREELESELARQQSVGTSRGSHSYVESDNSDSEFLEGEEEEEEYDEEYDDYDSYWPFRHRIFDDWSDTDSGSDDADDSDERSGAAAGGDHGGAAAAAAPAGAPHGDATVSDSTERRAGGDGGGRRRGNVPGVPGSYYGGYGRCYSCGARGHWAPGCPFR</sequence>
<feature type="region of interest" description="Disordered" evidence="8">
    <location>
        <begin position="571"/>
        <end position="611"/>
    </location>
</feature>
<gene>
    <name evidence="12" type="ORF">ABMA28_002115</name>
</gene>
<feature type="region of interest" description="Disordered" evidence="8">
    <location>
        <begin position="628"/>
        <end position="695"/>
    </location>
</feature>
<feature type="domain" description="CCHC-type" evidence="11">
    <location>
        <begin position="705"/>
        <end position="720"/>
    </location>
</feature>
<proteinExistence type="inferred from homology"/>
<feature type="compositionally biased region" description="Low complexity" evidence="8">
    <location>
        <begin position="655"/>
        <end position="670"/>
    </location>
</feature>
<dbReference type="Pfam" id="PF13920">
    <property type="entry name" value="zf-C3HC4_3"/>
    <property type="match status" value="1"/>
</dbReference>
<dbReference type="Gene3D" id="2.60.200.20">
    <property type="match status" value="1"/>
</dbReference>
<protein>
    <recommendedName>
        <fullName evidence="2">E3 ubiquitin-protein ligase CHFR</fullName>
    </recommendedName>
</protein>
<feature type="compositionally biased region" description="Polar residues" evidence="8">
    <location>
        <begin position="573"/>
        <end position="590"/>
    </location>
</feature>
<keyword evidence="3" id="KW-0479">Metal-binding</keyword>
<dbReference type="GO" id="GO:0008270">
    <property type="term" value="F:zinc ion binding"/>
    <property type="evidence" value="ECO:0007669"/>
    <property type="project" value="UniProtKB-KW"/>
</dbReference>
<dbReference type="SUPFAM" id="SSF49879">
    <property type="entry name" value="SMAD/FHA domain"/>
    <property type="match status" value="1"/>
</dbReference>
<evidence type="ECO:0000259" key="10">
    <source>
        <dbReference type="PROSITE" id="PS50089"/>
    </source>
</evidence>
<comment type="caution">
    <text evidence="12">The sequence shown here is derived from an EMBL/GenBank/DDBJ whole genome shotgun (WGS) entry which is preliminary data.</text>
</comment>
<evidence type="ECO:0000313" key="13">
    <source>
        <dbReference type="Proteomes" id="UP001549921"/>
    </source>
</evidence>
<dbReference type="InterPro" id="IPR001841">
    <property type="entry name" value="Znf_RING"/>
</dbReference>
<organism evidence="12 13">
    <name type="scientific">Loxostege sticticalis</name>
    <name type="common">Beet webworm moth</name>
    <dbReference type="NCBI Taxonomy" id="481309"/>
    <lineage>
        <taxon>Eukaryota</taxon>
        <taxon>Metazoa</taxon>
        <taxon>Ecdysozoa</taxon>
        <taxon>Arthropoda</taxon>
        <taxon>Hexapoda</taxon>
        <taxon>Insecta</taxon>
        <taxon>Pterygota</taxon>
        <taxon>Neoptera</taxon>
        <taxon>Endopterygota</taxon>
        <taxon>Lepidoptera</taxon>
        <taxon>Glossata</taxon>
        <taxon>Ditrysia</taxon>
        <taxon>Pyraloidea</taxon>
        <taxon>Crambidae</taxon>
        <taxon>Pyraustinae</taxon>
        <taxon>Loxostege</taxon>
    </lineage>
</organism>
<dbReference type="InterPro" id="IPR001878">
    <property type="entry name" value="Znf_CCHC"/>
</dbReference>
<dbReference type="CDD" id="cd16535">
    <property type="entry name" value="RING-HC_RNF8"/>
    <property type="match status" value="1"/>
</dbReference>
<dbReference type="PROSITE" id="PS00518">
    <property type="entry name" value="ZF_RING_1"/>
    <property type="match status" value="1"/>
</dbReference>
<feature type="domain" description="RING-type" evidence="10">
    <location>
        <begin position="489"/>
        <end position="527"/>
    </location>
</feature>
<dbReference type="InterPro" id="IPR017907">
    <property type="entry name" value="Znf_RING_CS"/>
</dbReference>
<evidence type="ECO:0000256" key="2">
    <source>
        <dbReference type="ARBA" id="ARBA00017908"/>
    </source>
</evidence>
<name>A0ABD0SZY6_LOXSC</name>
<dbReference type="PANTHER" id="PTHR14134">
    <property type="entry name" value="E3 UBIQUITIN-PROTEIN LIGASE RAD18"/>
    <property type="match status" value="1"/>
</dbReference>
<evidence type="ECO:0000259" key="9">
    <source>
        <dbReference type="PROSITE" id="PS50006"/>
    </source>
</evidence>
<evidence type="ECO:0000259" key="11">
    <source>
        <dbReference type="PROSITE" id="PS50158"/>
    </source>
</evidence>
<evidence type="ECO:0000256" key="8">
    <source>
        <dbReference type="SAM" id="MobiDB-lite"/>
    </source>
</evidence>